<dbReference type="PROSITE" id="PS50249">
    <property type="entry name" value="MPN"/>
    <property type="match status" value="1"/>
</dbReference>
<feature type="region of interest" description="Disordered" evidence="1">
    <location>
        <begin position="116"/>
        <end position="160"/>
    </location>
</feature>
<dbReference type="Proteomes" id="UP000030693">
    <property type="component" value="Unassembled WGS sequence"/>
</dbReference>
<dbReference type="RefSeq" id="XP_009494035.1">
    <property type="nucleotide sequence ID" value="XM_009495760.1"/>
</dbReference>
<keyword evidence="4" id="KW-1185">Reference proteome</keyword>
<dbReference type="GeneID" id="20526583"/>
<dbReference type="GO" id="GO:0070536">
    <property type="term" value="P:protein K63-linked deubiquitination"/>
    <property type="evidence" value="ECO:0007669"/>
    <property type="project" value="TreeGrafter"/>
</dbReference>
<feature type="compositionally biased region" description="Gly residues" evidence="1">
    <location>
        <begin position="218"/>
        <end position="229"/>
    </location>
</feature>
<dbReference type="PANTHER" id="PTHR12947:SF13">
    <property type="entry name" value="FI19924P1"/>
    <property type="match status" value="1"/>
</dbReference>
<dbReference type="EMBL" id="KB932203">
    <property type="protein sequence ID" value="KCV70912.1"/>
    <property type="molecule type" value="Genomic_DNA"/>
</dbReference>
<dbReference type="AlphaFoldDB" id="A0A058ZBV9"/>
<organism evidence="3">
    <name type="scientific">Fonticula alba</name>
    <name type="common">Slime mold</name>
    <dbReference type="NCBI Taxonomy" id="691883"/>
    <lineage>
        <taxon>Eukaryota</taxon>
        <taxon>Rotosphaerida</taxon>
        <taxon>Fonticulaceae</taxon>
        <taxon>Fonticula</taxon>
    </lineage>
</organism>
<dbReference type="GO" id="GO:0005768">
    <property type="term" value="C:endosome"/>
    <property type="evidence" value="ECO:0007669"/>
    <property type="project" value="TreeGrafter"/>
</dbReference>
<protein>
    <recommendedName>
        <fullName evidence="2">MPN domain-containing protein</fullName>
    </recommendedName>
</protein>
<dbReference type="STRING" id="691883.A0A058ZBV9"/>
<dbReference type="OrthoDB" id="3640at2759"/>
<accession>A0A058ZBV9</accession>
<evidence type="ECO:0000256" key="1">
    <source>
        <dbReference type="SAM" id="MobiDB-lite"/>
    </source>
</evidence>
<evidence type="ECO:0000313" key="4">
    <source>
        <dbReference type="Proteomes" id="UP000030693"/>
    </source>
</evidence>
<sequence length="485" mass="50960">MHPIIQDLNRRGRLSNEELNRVSQMKPDRLLDTIETMGRRIDICMKSPALYSEGYVLIIRHLTLVILARKMTLPHEHVNRLLAQRRQADFLSSYLEELGNKVIEFVDKVRERQRQQAEAKAKEEREAQEASKQSLSNLKDSIHGGPADGNRGAGAVGSADEPDELELLRREFAGTGAAGAGTAGAAGATGAAGAAGTASAAAYPDELEALRSEFSGMNTGGGSPGGGSAPGNSNGASFHEATTPPLPPGAGAAGLAVDPAHGHTHSHSPGSGTGAGAGVAAVAAASYATAPPPADGPVAVTLPEDLIRQFEAFSQAQLSAGIESCAVLALPASALPAPGSNHGGPPLRVTHMIFPEQEGTQDQCVTLNELSLFEYVSSQDLVVCGWIHSHPSQPLMLSSIDLHMHFSYQVSFPQAIAIVFAPTCPSGQRWGVFQLTPKGMAEVGACRVSPSEFHHHTSPPSELFRQVLADTAHGGDRVVVKDLRH</sequence>
<feature type="compositionally biased region" description="Low complexity" evidence="1">
    <location>
        <begin position="230"/>
        <end position="256"/>
    </location>
</feature>
<feature type="region of interest" description="Disordered" evidence="1">
    <location>
        <begin position="214"/>
        <end position="275"/>
    </location>
</feature>
<dbReference type="InterPro" id="IPR037518">
    <property type="entry name" value="MPN"/>
</dbReference>
<proteinExistence type="predicted"/>
<feature type="compositionally biased region" description="Basic and acidic residues" evidence="1">
    <location>
        <begin position="116"/>
        <end position="129"/>
    </location>
</feature>
<dbReference type="GO" id="GO:0008237">
    <property type="term" value="F:metallopeptidase activity"/>
    <property type="evidence" value="ECO:0007669"/>
    <property type="project" value="InterPro"/>
</dbReference>
<dbReference type="Gene3D" id="3.40.140.10">
    <property type="entry name" value="Cytidine Deaminase, domain 2"/>
    <property type="match status" value="1"/>
</dbReference>
<dbReference type="GO" id="GO:0061578">
    <property type="term" value="F:K63-linked deubiquitinase activity"/>
    <property type="evidence" value="ECO:0007669"/>
    <property type="project" value="TreeGrafter"/>
</dbReference>
<dbReference type="eggNOG" id="KOG2880">
    <property type="taxonomic scope" value="Eukaryota"/>
</dbReference>
<dbReference type="PANTHER" id="PTHR12947">
    <property type="entry name" value="AMSH-LIKE PROTEASE"/>
    <property type="match status" value="1"/>
</dbReference>
<dbReference type="Pfam" id="PF01398">
    <property type="entry name" value="JAB"/>
    <property type="match status" value="1"/>
</dbReference>
<name>A0A058ZBV9_FONAL</name>
<feature type="domain" description="MPN" evidence="2">
    <location>
        <begin position="300"/>
        <end position="439"/>
    </location>
</feature>
<gene>
    <name evidence="3" type="ORF">H696_01858</name>
</gene>
<dbReference type="SUPFAM" id="SSF102712">
    <property type="entry name" value="JAB1/MPN domain"/>
    <property type="match status" value="1"/>
</dbReference>
<dbReference type="InterPro" id="IPR000555">
    <property type="entry name" value="JAMM/MPN+_dom"/>
</dbReference>
<dbReference type="GO" id="GO:0016020">
    <property type="term" value="C:membrane"/>
    <property type="evidence" value="ECO:0007669"/>
    <property type="project" value="TreeGrafter"/>
</dbReference>
<evidence type="ECO:0000259" key="2">
    <source>
        <dbReference type="PROSITE" id="PS50249"/>
    </source>
</evidence>
<reference evidence="3" key="1">
    <citation type="submission" date="2013-04" db="EMBL/GenBank/DDBJ databases">
        <title>The Genome Sequence of Fonticula alba ATCC 38817.</title>
        <authorList>
            <consortium name="The Broad Institute Genomics Platform"/>
            <person name="Russ C."/>
            <person name="Cuomo C."/>
            <person name="Burger G."/>
            <person name="Gray M.W."/>
            <person name="Holland P.W.H."/>
            <person name="King N."/>
            <person name="Lang F.B.F."/>
            <person name="Roger A.J."/>
            <person name="Ruiz-Trillo I."/>
            <person name="Brown M."/>
            <person name="Walker B."/>
            <person name="Young S."/>
            <person name="Zeng Q."/>
            <person name="Gargeya S."/>
            <person name="Fitzgerald M."/>
            <person name="Haas B."/>
            <person name="Abouelleil A."/>
            <person name="Allen A.W."/>
            <person name="Alvarado L."/>
            <person name="Arachchi H.M."/>
            <person name="Berlin A.M."/>
            <person name="Chapman S.B."/>
            <person name="Gainer-Dewar J."/>
            <person name="Goldberg J."/>
            <person name="Griggs A."/>
            <person name="Gujja S."/>
            <person name="Hansen M."/>
            <person name="Howarth C."/>
            <person name="Imamovic A."/>
            <person name="Ireland A."/>
            <person name="Larimer J."/>
            <person name="McCowan C."/>
            <person name="Murphy C."/>
            <person name="Pearson M."/>
            <person name="Poon T.W."/>
            <person name="Priest M."/>
            <person name="Roberts A."/>
            <person name="Saif S."/>
            <person name="Shea T."/>
            <person name="Sisk P."/>
            <person name="Sykes S."/>
            <person name="Wortman J."/>
            <person name="Nusbaum C."/>
            <person name="Birren B."/>
        </authorList>
    </citation>
    <scope>NUCLEOTIDE SEQUENCE [LARGE SCALE GENOMIC DNA]</scope>
    <source>
        <strain evidence="3">ATCC 38817</strain>
    </source>
</reference>
<evidence type="ECO:0000313" key="3">
    <source>
        <dbReference type="EMBL" id="KCV70912.1"/>
    </source>
</evidence>